<gene>
    <name evidence="1" type="ORF">QS62_02415</name>
</gene>
<accession>A0A1A7P376</accession>
<comment type="caution">
    <text evidence="1">The sequence shown here is derived from an EMBL/GenBank/DDBJ whole genome shotgun (WGS) entry which is preliminary data.</text>
</comment>
<dbReference type="RefSeq" id="WP_197496256.1">
    <property type="nucleotide sequence ID" value="NZ_JTJL01000008.1"/>
</dbReference>
<dbReference type="AlphaFoldDB" id="A0A1A7P376"/>
<protein>
    <recommendedName>
        <fullName evidence="3">Autotransporter domain-containing protein</fullName>
    </recommendedName>
</protein>
<reference evidence="1 2" key="1">
    <citation type="submission" date="2014-11" db="EMBL/GenBank/DDBJ databases">
        <title>Pan-genome of Gallibacterium spp.</title>
        <authorList>
            <person name="Kudirkiene E."/>
            <person name="Bojesen A.M."/>
        </authorList>
    </citation>
    <scope>NUCLEOTIDE SEQUENCE [LARGE SCALE GENOMIC DNA]</scope>
    <source>
        <strain evidence="1 2">F150</strain>
    </source>
</reference>
<dbReference type="SUPFAM" id="SSF103515">
    <property type="entry name" value="Autotransporter"/>
    <property type="match status" value="1"/>
</dbReference>
<keyword evidence="2" id="KW-1185">Reference proteome</keyword>
<dbReference type="EMBL" id="JTJL01000008">
    <property type="protein sequence ID" value="OBW95674.1"/>
    <property type="molecule type" value="Genomic_DNA"/>
</dbReference>
<feature type="non-terminal residue" evidence="1">
    <location>
        <position position="1"/>
    </location>
</feature>
<evidence type="ECO:0000313" key="2">
    <source>
        <dbReference type="Proteomes" id="UP000092649"/>
    </source>
</evidence>
<name>A0A1A7P376_9PAST</name>
<evidence type="ECO:0008006" key="3">
    <source>
        <dbReference type="Google" id="ProtNLM"/>
    </source>
</evidence>
<dbReference type="InterPro" id="IPR036709">
    <property type="entry name" value="Autotransporte_beta_dom_sf"/>
</dbReference>
<evidence type="ECO:0000313" key="1">
    <source>
        <dbReference type="EMBL" id="OBW95674.1"/>
    </source>
</evidence>
<organism evidence="1 2">
    <name type="scientific">Gallibacterium salpingitidis</name>
    <dbReference type="NCBI Taxonomy" id="505341"/>
    <lineage>
        <taxon>Bacteria</taxon>
        <taxon>Pseudomonadati</taxon>
        <taxon>Pseudomonadota</taxon>
        <taxon>Gammaproteobacteria</taxon>
        <taxon>Pasteurellales</taxon>
        <taxon>Pasteurellaceae</taxon>
        <taxon>Gallibacterium</taxon>
    </lineage>
</organism>
<sequence length="74" mass="8024">SFCDSLPPIEDCGISLPLQYFSVKNGKFGRVIGDIELGSTYHFTPNVSLQFGGQATGREGSHSLGVQANFNIRF</sequence>
<dbReference type="Proteomes" id="UP000092649">
    <property type="component" value="Unassembled WGS sequence"/>
</dbReference>
<proteinExistence type="predicted"/>